<dbReference type="Proteomes" id="UP001182556">
    <property type="component" value="Unassembled WGS sequence"/>
</dbReference>
<keyword evidence="3 7" id="KW-0812">Transmembrane</keyword>
<evidence type="ECO:0000256" key="5">
    <source>
        <dbReference type="ARBA" id="ARBA00023136"/>
    </source>
</evidence>
<comment type="subcellular location">
    <subcellularLocation>
        <location evidence="1">Membrane</location>
        <topology evidence="1">Multi-pass membrane protein</topology>
    </subcellularLocation>
</comment>
<keyword evidence="2" id="KW-0813">Transport</keyword>
<name>A0AAD9CXS1_PAPLA</name>
<dbReference type="GO" id="GO:0016020">
    <property type="term" value="C:membrane"/>
    <property type="evidence" value="ECO:0007669"/>
    <property type="project" value="UniProtKB-SubCell"/>
</dbReference>
<accession>A0AAD9CXS1</accession>
<feature type="transmembrane region" description="Helical" evidence="7">
    <location>
        <begin position="301"/>
        <end position="322"/>
    </location>
</feature>
<keyword evidence="5 7" id="KW-0472">Membrane</keyword>
<gene>
    <name evidence="8" type="ORF">DB88DRAFT_497915</name>
</gene>
<feature type="transmembrane region" description="Helical" evidence="7">
    <location>
        <begin position="414"/>
        <end position="438"/>
    </location>
</feature>
<protein>
    <submittedName>
        <fullName evidence="8">Major facilitator superfamily transporter</fullName>
    </submittedName>
</protein>
<proteinExistence type="predicted"/>
<dbReference type="PANTHER" id="PTHR43791">
    <property type="entry name" value="PERMEASE-RELATED"/>
    <property type="match status" value="1"/>
</dbReference>
<keyword evidence="4 7" id="KW-1133">Transmembrane helix</keyword>
<dbReference type="InterPro" id="IPR036259">
    <property type="entry name" value="MFS_trans_sf"/>
</dbReference>
<dbReference type="EMBL" id="JAODAN010000009">
    <property type="protein sequence ID" value="KAK1922338.1"/>
    <property type="molecule type" value="Genomic_DNA"/>
</dbReference>
<dbReference type="AlphaFoldDB" id="A0AAD9CXS1"/>
<feature type="transmembrane region" description="Helical" evidence="7">
    <location>
        <begin position="265"/>
        <end position="289"/>
    </location>
</feature>
<evidence type="ECO:0000256" key="6">
    <source>
        <dbReference type="SAM" id="MobiDB-lite"/>
    </source>
</evidence>
<evidence type="ECO:0000256" key="2">
    <source>
        <dbReference type="ARBA" id="ARBA00022448"/>
    </source>
</evidence>
<dbReference type="SUPFAM" id="SSF103473">
    <property type="entry name" value="MFS general substrate transporter"/>
    <property type="match status" value="1"/>
</dbReference>
<feature type="transmembrane region" description="Helical" evidence="7">
    <location>
        <begin position="458"/>
        <end position="486"/>
    </location>
</feature>
<feature type="transmembrane region" description="Helical" evidence="7">
    <location>
        <begin position="382"/>
        <end position="402"/>
    </location>
</feature>
<feature type="region of interest" description="Disordered" evidence="6">
    <location>
        <begin position="1"/>
        <end position="64"/>
    </location>
</feature>
<keyword evidence="9" id="KW-1185">Reference proteome</keyword>
<evidence type="ECO:0000313" key="9">
    <source>
        <dbReference type="Proteomes" id="UP001182556"/>
    </source>
</evidence>
<evidence type="ECO:0000256" key="3">
    <source>
        <dbReference type="ARBA" id="ARBA00022692"/>
    </source>
</evidence>
<dbReference type="InterPro" id="IPR011701">
    <property type="entry name" value="MFS"/>
</dbReference>
<evidence type="ECO:0000256" key="1">
    <source>
        <dbReference type="ARBA" id="ARBA00004141"/>
    </source>
</evidence>
<organism evidence="8 9">
    <name type="scientific">Papiliotrema laurentii</name>
    <name type="common">Cryptococcus laurentii</name>
    <dbReference type="NCBI Taxonomy" id="5418"/>
    <lineage>
        <taxon>Eukaryota</taxon>
        <taxon>Fungi</taxon>
        <taxon>Dikarya</taxon>
        <taxon>Basidiomycota</taxon>
        <taxon>Agaricomycotina</taxon>
        <taxon>Tremellomycetes</taxon>
        <taxon>Tremellales</taxon>
        <taxon>Rhynchogastremaceae</taxon>
        <taxon>Papiliotrema</taxon>
    </lineage>
</organism>
<dbReference type="Pfam" id="PF07690">
    <property type="entry name" value="MFS_1"/>
    <property type="match status" value="1"/>
</dbReference>
<evidence type="ECO:0000256" key="4">
    <source>
        <dbReference type="ARBA" id="ARBA00022989"/>
    </source>
</evidence>
<sequence>MGLNPLTPPRMEQAHLTLEKRKSHQQDPTNEVVTDDDKSASLDLSGTQTPTGKPLATRKKPYDSSEKLGPITEALLHWFWIKRRRVEDLDDIATQPSVFDTDHAEYYRPKETWENYQAFDPSFRWTWRQEQKATRKVDLKIFAWIIVMFFSLNMQRSNLTNATADSFLKDLKLTQGDYNIGNTIFRCAFLAAELPSQLISKRLGPDVWIPMQIVAYSIISASQFFLSGKASFFATRALIALFQGGFIPDAVLYLSYWYTRNELSFRLALFFCTNSITALITNFFSIGLIEMSGIRGYSGWRWMFLIQGLFTLLIGVASFWLMPPGPSQTKTLLQPNGYLEPDEVKIVVNKVMRDDSSKGTMHNREGLSLKLIWKALTDYHLWPMYLISFCFNLPAVPIGAYLQISFRRLGFSRIMSNLLAVPHTALTVITILGVTILSEAVNNRSFVCMIQNAWYLPNFVALVVLPTVSGWQYFAISTVLLGYPWVHAIQVSWCSRNSGSVATRTVSAALYNMSIQLSSVVGANIYQASDAPRYFKANKILLGVIAFNLVFLYPGTYFFYKLTNKKRAAIWDKMSPEEKTEYLRTTKDEGNKRLDFRFDY</sequence>
<evidence type="ECO:0000313" key="8">
    <source>
        <dbReference type="EMBL" id="KAK1922338.1"/>
    </source>
</evidence>
<dbReference type="PANTHER" id="PTHR43791:SF65">
    <property type="entry name" value="MAJOR FACILITATOR SUPERFAMILY (MFS) PROFILE DOMAIN-CONTAINING PROTEIN-RELATED"/>
    <property type="match status" value="1"/>
</dbReference>
<comment type="caution">
    <text evidence="8">The sequence shown here is derived from an EMBL/GenBank/DDBJ whole genome shotgun (WGS) entry which is preliminary data.</text>
</comment>
<feature type="transmembrane region" description="Helical" evidence="7">
    <location>
        <begin position="238"/>
        <end position="259"/>
    </location>
</feature>
<reference evidence="8" key="1">
    <citation type="submission" date="2023-02" db="EMBL/GenBank/DDBJ databases">
        <title>Identification and recombinant expression of a fungal hydrolase from Papiliotrema laurentii that hydrolyzes apple cutin and clears colloidal polyester polyurethane.</title>
        <authorList>
            <consortium name="DOE Joint Genome Institute"/>
            <person name="Roman V.A."/>
            <person name="Bojanowski C."/>
            <person name="Crable B.R."/>
            <person name="Wagner D.N."/>
            <person name="Hung C.S."/>
            <person name="Nadeau L.J."/>
            <person name="Schratz L."/>
            <person name="Haridas S."/>
            <person name="Pangilinan J."/>
            <person name="Lipzen A."/>
            <person name="Na H."/>
            <person name="Yan M."/>
            <person name="Ng V."/>
            <person name="Grigoriev I.V."/>
            <person name="Spatafora J.W."/>
            <person name="Barlow D."/>
            <person name="Biffinger J."/>
            <person name="Kelley-Loughnane N."/>
            <person name="Varaljay V.A."/>
            <person name="Crookes-Goodson W.J."/>
        </authorList>
    </citation>
    <scope>NUCLEOTIDE SEQUENCE</scope>
    <source>
        <strain evidence="8">5307AH</strain>
    </source>
</reference>
<dbReference type="GO" id="GO:0022857">
    <property type="term" value="F:transmembrane transporter activity"/>
    <property type="evidence" value="ECO:0007669"/>
    <property type="project" value="InterPro"/>
</dbReference>
<feature type="transmembrane region" description="Helical" evidence="7">
    <location>
        <begin position="540"/>
        <end position="560"/>
    </location>
</feature>
<evidence type="ECO:0000256" key="7">
    <source>
        <dbReference type="SAM" id="Phobius"/>
    </source>
</evidence>
<dbReference type="FunFam" id="1.20.1250.20:FF:000106">
    <property type="entry name" value="MFS transporter, putative"/>
    <property type="match status" value="1"/>
</dbReference>
<feature type="compositionally biased region" description="Polar residues" evidence="6">
    <location>
        <begin position="42"/>
        <end position="51"/>
    </location>
</feature>
<dbReference type="Gene3D" id="1.20.1250.20">
    <property type="entry name" value="MFS general substrate transporter like domains"/>
    <property type="match status" value="1"/>
</dbReference>